<dbReference type="NCBIfam" id="TIGR02937">
    <property type="entry name" value="sigma70-ECF"/>
    <property type="match status" value="1"/>
</dbReference>
<dbReference type="GO" id="GO:0016987">
    <property type="term" value="F:sigma factor activity"/>
    <property type="evidence" value="ECO:0007669"/>
    <property type="project" value="UniProtKB-KW"/>
</dbReference>
<evidence type="ECO:0000259" key="7">
    <source>
        <dbReference type="Pfam" id="PF08281"/>
    </source>
</evidence>
<evidence type="ECO:0000256" key="4">
    <source>
        <dbReference type="ARBA" id="ARBA00023163"/>
    </source>
</evidence>
<organism evidence="8 9">
    <name type="scientific">Asticcacaulis biprosthecium C19</name>
    <dbReference type="NCBI Taxonomy" id="715226"/>
    <lineage>
        <taxon>Bacteria</taxon>
        <taxon>Pseudomonadati</taxon>
        <taxon>Pseudomonadota</taxon>
        <taxon>Alphaproteobacteria</taxon>
        <taxon>Caulobacterales</taxon>
        <taxon>Caulobacteraceae</taxon>
        <taxon>Asticcacaulis</taxon>
    </lineage>
</organism>
<dbReference type="PANTHER" id="PTHR43133:SF25">
    <property type="entry name" value="RNA POLYMERASE SIGMA FACTOR RFAY-RELATED"/>
    <property type="match status" value="1"/>
</dbReference>
<name>F4QQ27_9CAUL</name>
<sequence>MESPLHSESGHSESGHPESGHAALIRRARSGSDEAFSRLVSDSQQAVRAFLRRLAATADDADDLAQEAFVTAWSKIDRLHDGISFRTFVCGIAYRKALNDRRRFNRQSARDTQWHDLTPQQASSTVDSRLSVQAALAQLPLDQRAAVSLCVAGDYSHSEAADILGLPLGTVKSHIAKGRDKLTALLGVPS</sequence>
<evidence type="ECO:0000256" key="3">
    <source>
        <dbReference type="ARBA" id="ARBA00023082"/>
    </source>
</evidence>
<comment type="similarity">
    <text evidence="1">Belongs to the sigma-70 factor family. ECF subfamily.</text>
</comment>
<proteinExistence type="inferred from homology"/>
<dbReference type="EMBL" id="GL883079">
    <property type="protein sequence ID" value="EGF90314.1"/>
    <property type="molecule type" value="Genomic_DNA"/>
</dbReference>
<dbReference type="AlphaFoldDB" id="F4QQ27"/>
<dbReference type="GO" id="GO:0006352">
    <property type="term" value="P:DNA-templated transcription initiation"/>
    <property type="evidence" value="ECO:0007669"/>
    <property type="project" value="InterPro"/>
</dbReference>
<dbReference type="Gene3D" id="1.10.10.10">
    <property type="entry name" value="Winged helix-like DNA-binding domain superfamily/Winged helix DNA-binding domain"/>
    <property type="match status" value="1"/>
</dbReference>
<dbReference type="InterPro" id="IPR007627">
    <property type="entry name" value="RNA_pol_sigma70_r2"/>
</dbReference>
<reference evidence="9" key="1">
    <citation type="submission" date="2011-03" db="EMBL/GenBank/DDBJ databases">
        <title>Draft genome sequence of Brevundimonas diminuta.</title>
        <authorList>
            <person name="Brown P.J.B."/>
            <person name="Buechlein A."/>
            <person name="Hemmerich C."/>
            <person name="Brun Y.V."/>
        </authorList>
    </citation>
    <scope>NUCLEOTIDE SEQUENCE [LARGE SCALE GENOMIC DNA]</scope>
    <source>
        <strain evidence="9">C19</strain>
    </source>
</reference>
<dbReference type="Proteomes" id="UP000006512">
    <property type="component" value="Unassembled WGS sequence"/>
</dbReference>
<dbReference type="InterPro" id="IPR013324">
    <property type="entry name" value="RNA_pol_sigma_r3/r4-like"/>
</dbReference>
<keyword evidence="3" id="KW-0731">Sigma factor</keyword>
<protein>
    <submittedName>
        <fullName evidence="8">RNA polymerase sigma factor, sigma-70 family protein</fullName>
    </submittedName>
</protein>
<dbReference type="InterPro" id="IPR039425">
    <property type="entry name" value="RNA_pol_sigma-70-like"/>
</dbReference>
<dbReference type="InterPro" id="IPR013325">
    <property type="entry name" value="RNA_pol_sigma_r2"/>
</dbReference>
<dbReference type="Pfam" id="PF04542">
    <property type="entry name" value="Sigma70_r2"/>
    <property type="match status" value="1"/>
</dbReference>
<evidence type="ECO:0000256" key="2">
    <source>
        <dbReference type="ARBA" id="ARBA00023015"/>
    </source>
</evidence>
<dbReference type="CDD" id="cd06171">
    <property type="entry name" value="Sigma70_r4"/>
    <property type="match status" value="1"/>
</dbReference>
<dbReference type="InterPro" id="IPR013249">
    <property type="entry name" value="RNA_pol_sigma70_r4_t2"/>
</dbReference>
<evidence type="ECO:0000313" key="9">
    <source>
        <dbReference type="Proteomes" id="UP000006512"/>
    </source>
</evidence>
<feature type="region of interest" description="Disordered" evidence="5">
    <location>
        <begin position="1"/>
        <end position="22"/>
    </location>
</feature>
<dbReference type="SUPFAM" id="SSF88946">
    <property type="entry name" value="Sigma2 domain of RNA polymerase sigma factors"/>
    <property type="match status" value="1"/>
</dbReference>
<dbReference type="HOGENOM" id="CLU_047691_9_3_5"/>
<keyword evidence="4" id="KW-0804">Transcription</keyword>
<gene>
    <name evidence="8" type="ORF">ABI_33320</name>
</gene>
<keyword evidence="2" id="KW-0805">Transcription regulation</keyword>
<dbReference type="eggNOG" id="COG1595">
    <property type="taxonomic scope" value="Bacteria"/>
</dbReference>
<feature type="domain" description="RNA polymerase sigma-70 region 2" evidence="6">
    <location>
        <begin position="39"/>
        <end position="103"/>
    </location>
</feature>
<dbReference type="Gene3D" id="1.10.1740.10">
    <property type="match status" value="1"/>
</dbReference>
<dbReference type="STRING" id="715226.ABI_33320"/>
<dbReference type="SUPFAM" id="SSF88659">
    <property type="entry name" value="Sigma3 and sigma4 domains of RNA polymerase sigma factors"/>
    <property type="match status" value="1"/>
</dbReference>
<evidence type="ECO:0000313" key="8">
    <source>
        <dbReference type="EMBL" id="EGF90314.1"/>
    </source>
</evidence>
<keyword evidence="9" id="KW-1185">Reference proteome</keyword>
<feature type="domain" description="RNA polymerase sigma factor 70 region 4 type 2" evidence="7">
    <location>
        <begin position="130"/>
        <end position="182"/>
    </location>
</feature>
<dbReference type="InterPro" id="IPR014284">
    <property type="entry name" value="RNA_pol_sigma-70_dom"/>
</dbReference>
<evidence type="ECO:0000256" key="5">
    <source>
        <dbReference type="SAM" id="MobiDB-lite"/>
    </source>
</evidence>
<accession>F4QQ27</accession>
<dbReference type="PANTHER" id="PTHR43133">
    <property type="entry name" value="RNA POLYMERASE ECF-TYPE SIGMA FACTO"/>
    <property type="match status" value="1"/>
</dbReference>
<evidence type="ECO:0000259" key="6">
    <source>
        <dbReference type="Pfam" id="PF04542"/>
    </source>
</evidence>
<dbReference type="RefSeq" id="WP_006274114.1">
    <property type="nucleotide sequence ID" value="NZ_GL883079.1"/>
</dbReference>
<dbReference type="OrthoDB" id="9784272at2"/>
<dbReference type="Pfam" id="PF08281">
    <property type="entry name" value="Sigma70_r4_2"/>
    <property type="match status" value="1"/>
</dbReference>
<dbReference type="InterPro" id="IPR036388">
    <property type="entry name" value="WH-like_DNA-bd_sf"/>
</dbReference>
<feature type="compositionally biased region" description="Basic and acidic residues" evidence="5">
    <location>
        <begin position="8"/>
        <end position="19"/>
    </location>
</feature>
<dbReference type="GO" id="GO:0003677">
    <property type="term" value="F:DNA binding"/>
    <property type="evidence" value="ECO:0007669"/>
    <property type="project" value="InterPro"/>
</dbReference>
<evidence type="ECO:0000256" key="1">
    <source>
        <dbReference type="ARBA" id="ARBA00010641"/>
    </source>
</evidence>